<dbReference type="PROSITE" id="PS51935">
    <property type="entry name" value="NLPC_P60"/>
    <property type="match status" value="1"/>
</dbReference>
<dbReference type="InterPro" id="IPR000064">
    <property type="entry name" value="NLP_P60_dom"/>
</dbReference>
<reference evidence="6" key="1">
    <citation type="journal article" date="2023" name="Int. J. Syst. Evol. Microbiol.">
        <title>&lt;i&gt;Holtiella tumoricola&lt;/i&gt; gen. nov. sp. nov., isolated from a human clinical sample.</title>
        <authorList>
            <person name="Allen-Vercoe E."/>
            <person name="Daigneault M.C."/>
            <person name="Vancuren S.J."/>
            <person name="Cochrane K."/>
            <person name="O'Neal L.L."/>
            <person name="Sankaranarayanan K."/>
            <person name="Lawson P.A."/>
        </authorList>
    </citation>
    <scope>NUCLEOTIDE SEQUENCE</scope>
    <source>
        <strain evidence="6">CC70A</strain>
    </source>
</reference>
<dbReference type="GO" id="GO:0008234">
    <property type="term" value="F:cysteine-type peptidase activity"/>
    <property type="evidence" value="ECO:0007669"/>
    <property type="project" value="UniProtKB-KW"/>
</dbReference>
<keyword evidence="3" id="KW-0378">Hydrolase</keyword>
<comment type="caution">
    <text evidence="6">The sequence shown here is derived from an EMBL/GenBank/DDBJ whole genome shotgun (WGS) entry which is preliminary data.</text>
</comment>
<proteinExistence type="inferred from homology"/>
<dbReference type="PANTHER" id="PTHR47053">
    <property type="entry name" value="MUREIN DD-ENDOPEPTIDASE MEPH-RELATED"/>
    <property type="match status" value="1"/>
</dbReference>
<dbReference type="InterPro" id="IPR038765">
    <property type="entry name" value="Papain-like_cys_pep_sf"/>
</dbReference>
<sequence length="277" mass="30311">MTIKQFMGITMLSIVGLGSSTYANTVENVAPQQVITEEGFVLTKNTAINSMSNVSAVLGTQIIEENIITNVDKKEGLVSCVVVDEATVRREPSPDSDIINFIAKDVPVFVTKRIDNWYHIQIEGIDGYIYKDQLNEDTLGLIPYTKTAVEEPEQAETYLGEEVIAYAKQFLGNPYVYGGNSLTKGADCSGFVQQVYKNFDISLQRSSRSQFASNGTKVSKNDLLPGDLIFYGYNGNIDHVAIYAGNGSIIHASTPKTGITMGELNYGKPIIGIKRVI</sequence>
<dbReference type="InterPro" id="IPR010466">
    <property type="entry name" value="DUF1058"/>
</dbReference>
<comment type="similarity">
    <text evidence="1">Belongs to the peptidase C40 family.</text>
</comment>
<evidence type="ECO:0000256" key="4">
    <source>
        <dbReference type="ARBA" id="ARBA00022807"/>
    </source>
</evidence>
<dbReference type="Pfam" id="PF06347">
    <property type="entry name" value="SH3_4"/>
    <property type="match status" value="1"/>
</dbReference>
<keyword evidence="4" id="KW-0788">Thiol protease</keyword>
<dbReference type="Pfam" id="PF00877">
    <property type="entry name" value="NLPC_P60"/>
    <property type="match status" value="1"/>
</dbReference>
<dbReference type="AlphaFoldDB" id="A0AA42DSR1"/>
<keyword evidence="7" id="KW-1185">Reference proteome</keyword>
<dbReference type="PANTHER" id="PTHR47053:SF1">
    <property type="entry name" value="MUREIN DD-ENDOPEPTIDASE MEPH-RELATED"/>
    <property type="match status" value="1"/>
</dbReference>
<dbReference type="EMBL" id="JAQIFT010000074">
    <property type="protein sequence ID" value="MDA3734173.1"/>
    <property type="molecule type" value="Genomic_DNA"/>
</dbReference>
<evidence type="ECO:0000256" key="3">
    <source>
        <dbReference type="ARBA" id="ARBA00022801"/>
    </source>
</evidence>
<feature type="domain" description="NlpC/P60" evidence="5">
    <location>
        <begin position="157"/>
        <end position="277"/>
    </location>
</feature>
<organism evidence="6 7">
    <name type="scientific">Holtiella tumoricola</name>
    <dbReference type="NCBI Taxonomy" id="3018743"/>
    <lineage>
        <taxon>Bacteria</taxon>
        <taxon>Bacillati</taxon>
        <taxon>Bacillota</taxon>
        <taxon>Clostridia</taxon>
        <taxon>Lachnospirales</taxon>
        <taxon>Cellulosilyticaceae</taxon>
        <taxon>Holtiella</taxon>
    </lineage>
</organism>
<accession>A0AA42DSR1</accession>
<protein>
    <submittedName>
        <fullName evidence="6">NlpC/P60 family protein</fullName>
    </submittedName>
</protein>
<dbReference type="InterPro" id="IPR051202">
    <property type="entry name" value="Peptidase_C40"/>
</dbReference>
<evidence type="ECO:0000256" key="1">
    <source>
        <dbReference type="ARBA" id="ARBA00007074"/>
    </source>
</evidence>
<keyword evidence="2" id="KW-0645">Protease</keyword>
<name>A0AA42DSR1_9FIRM</name>
<dbReference type="SUPFAM" id="SSF54001">
    <property type="entry name" value="Cysteine proteinases"/>
    <property type="match status" value="1"/>
</dbReference>
<evidence type="ECO:0000256" key="2">
    <source>
        <dbReference type="ARBA" id="ARBA00022670"/>
    </source>
</evidence>
<evidence type="ECO:0000259" key="5">
    <source>
        <dbReference type="PROSITE" id="PS51935"/>
    </source>
</evidence>
<dbReference type="Gene3D" id="3.90.1720.10">
    <property type="entry name" value="endopeptidase domain like (from Nostoc punctiforme)"/>
    <property type="match status" value="1"/>
</dbReference>
<dbReference type="RefSeq" id="WP_053982665.1">
    <property type="nucleotide sequence ID" value="NZ_JAQIFT010000074.1"/>
</dbReference>
<evidence type="ECO:0000313" key="6">
    <source>
        <dbReference type="EMBL" id="MDA3734173.1"/>
    </source>
</evidence>
<evidence type="ECO:0000313" key="7">
    <source>
        <dbReference type="Proteomes" id="UP001169242"/>
    </source>
</evidence>
<gene>
    <name evidence="6" type="ORF">PBV87_22120</name>
</gene>
<dbReference type="Proteomes" id="UP001169242">
    <property type="component" value="Unassembled WGS sequence"/>
</dbReference>
<dbReference type="Gene3D" id="2.30.30.40">
    <property type="entry name" value="SH3 Domains"/>
    <property type="match status" value="1"/>
</dbReference>
<dbReference type="GO" id="GO:0006508">
    <property type="term" value="P:proteolysis"/>
    <property type="evidence" value="ECO:0007669"/>
    <property type="project" value="UniProtKB-KW"/>
</dbReference>